<accession>A0A2D2ALH4</accession>
<feature type="compositionally biased region" description="Basic and acidic residues" evidence="1">
    <location>
        <begin position="134"/>
        <end position="144"/>
    </location>
</feature>
<gene>
    <name evidence="2" type="primary">E4</name>
</gene>
<evidence type="ECO:0000313" key="2">
    <source>
        <dbReference type="EMBL" id="ATQ38314.1"/>
    </source>
</evidence>
<feature type="region of interest" description="Disordered" evidence="1">
    <location>
        <begin position="82"/>
        <end position="155"/>
    </location>
</feature>
<protein>
    <submittedName>
        <fullName evidence="2">E4</fullName>
    </submittedName>
</protein>
<name>A0A2D2ALH4_9PAPI</name>
<proteinExistence type="predicted"/>
<reference evidence="2" key="1">
    <citation type="journal article" date="2018" name="MSphere">
        <title>Metagenomic Discovery of 83 New Human Papillomavirus Types in Patients with Immunodeficiency.</title>
        <authorList>
            <person name="Pastrana D.V."/>
            <person name="Peretti A."/>
            <person name="Welch N.L."/>
            <person name="Borgogna C."/>
            <person name="Olivero C."/>
            <person name="Badolato R."/>
            <person name="Notarangelo L.D."/>
            <person name="Gariglio M."/>
            <person name="FitzGerald P.C."/>
            <person name="McIntosh C.E."/>
            <person name="Reeves J."/>
            <person name="Starrett G.J."/>
            <person name="Bliskovsky V."/>
            <person name="Velez D."/>
            <person name="Brownell I."/>
            <person name="Yarchoan R."/>
            <person name="Wyvill K.M."/>
            <person name="Uldrick T.S."/>
            <person name="Maldarelli F."/>
            <person name="Lisco A."/>
            <person name="Sereti I."/>
            <person name="Gonzalez C.M."/>
            <person name="Androphy E.J."/>
            <person name="McBride A.A."/>
            <person name="Van Doorslaer K."/>
            <person name="Garcia F."/>
            <person name="Dvoretzky I."/>
            <person name="Liu J.S."/>
            <person name="Han J."/>
            <person name="Murphy P.M."/>
            <person name="McDermott D.H."/>
            <person name="Buck C.B."/>
        </authorList>
    </citation>
    <scope>NUCLEOTIDE SEQUENCE</scope>
    <source>
        <strain evidence="2">Gamma09_w11C39</strain>
    </source>
</reference>
<organism evidence="2">
    <name type="scientific">Gammapapillomavirus 9</name>
    <dbReference type="NCBI Taxonomy" id="1175851"/>
    <lineage>
        <taxon>Viruses</taxon>
        <taxon>Monodnaviria</taxon>
        <taxon>Shotokuvirae</taxon>
        <taxon>Cossaviricota</taxon>
        <taxon>Papovaviricetes</taxon>
        <taxon>Zurhausenvirales</taxon>
        <taxon>Papillomaviridae</taxon>
        <taxon>Firstpapillomavirinae</taxon>
        <taxon>Gammapapillomavirus</taxon>
    </lineage>
</organism>
<evidence type="ECO:0000256" key="1">
    <source>
        <dbReference type="SAM" id="MobiDB-lite"/>
    </source>
</evidence>
<dbReference type="Proteomes" id="UP000289776">
    <property type="component" value="Segment"/>
</dbReference>
<dbReference type="EMBL" id="MF588710">
    <property type="protein sequence ID" value="ATQ38314.1"/>
    <property type="molecule type" value="Genomic_DNA"/>
</dbReference>
<sequence length="187" mass="21254">MYIHILIGNGFIIKMKVMSGIKYLEKQTIMDCTLRKLMGIEHTFCYFTKMLLDLEILTNGLLMLAMNKFPCPPTVLLGGLRLGPPNNPPPSASSHRVPPGTPIPPRRPTSEELHKNRRKALGRGYHSDDDENEGKENKPPKKEDEEVEEPIDTPVAQLLQKLEEAIDRLCDQVFQDLKDFKQKLGIH</sequence>